<dbReference type="Proteomes" id="UP000699975">
    <property type="component" value="Unassembled WGS sequence"/>
</dbReference>
<evidence type="ECO:0000259" key="1">
    <source>
        <dbReference type="Pfam" id="PF10000"/>
    </source>
</evidence>
<gene>
    <name evidence="3" type="ORF">KCG45_02550</name>
</gene>
<accession>A0ABS6SJ65</accession>
<dbReference type="RefSeq" id="WP_218315559.1">
    <property type="nucleotide sequence ID" value="NZ_JAGSPB010000001.1"/>
</dbReference>
<feature type="domain" description="CASTOR ACT" evidence="2">
    <location>
        <begin position="68"/>
        <end position="123"/>
    </location>
</feature>
<dbReference type="Pfam" id="PF10000">
    <property type="entry name" value="ACT_3"/>
    <property type="match status" value="1"/>
</dbReference>
<feature type="domain" description="DUF2241" evidence="1">
    <location>
        <begin position="5"/>
        <end position="62"/>
    </location>
</feature>
<name>A0ABS6SJ65_9SPHN</name>
<dbReference type="PANTHER" id="PTHR39199">
    <property type="entry name" value="BLR5128 PROTEIN"/>
    <property type="match status" value="1"/>
</dbReference>
<reference evidence="3 4" key="1">
    <citation type="submission" date="2021-04" db="EMBL/GenBank/DDBJ databases">
        <authorList>
            <person name="Pira H."/>
            <person name="Risdian C."/>
            <person name="Wink J."/>
        </authorList>
    </citation>
    <scope>NUCLEOTIDE SEQUENCE [LARGE SCALE GENOMIC DNA]</scope>
    <source>
        <strain evidence="3 4">WH131</strain>
    </source>
</reference>
<dbReference type="EMBL" id="JAGSPB010000001">
    <property type="protein sequence ID" value="MBV7265048.1"/>
    <property type="molecule type" value="Genomic_DNA"/>
</dbReference>
<proteinExistence type="predicted"/>
<organism evidence="3 4">
    <name type="scientific">Erythrobacter ani</name>
    <dbReference type="NCBI Taxonomy" id="2827235"/>
    <lineage>
        <taxon>Bacteria</taxon>
        <taxon>Pseudomonadati</taxon>
        <taxon>Pseudomonadota</taxon>
        <taxon>Alphaproteobacteria</taxon>
        <taxon>Sphingomonadales</taxon>
        <taxon>Erythrobacteraceae</taxon>
        <taxon>Erythrobacter/Porphyrobacter group</taxon>
        <taxon>Erythrobacter</taxon>
    </lineage>
</organism>
<dbReference type="InterPro" id="IPR018717">
    <property type="entry name" value="DUF2241"/>
</dbReference>
<dbReference type="PANTHER" id="PTHR39199:SF1">
    <property type="entry name" value="BLR5128 PROTEIN"/>
    <property type="match status" value="1"/>
</dbReference>
<keyword evidence="4" id="KW-1185">Reference proteome</keyword>
<evidence type="ECO:0000259" key="2">
    <source>
        <dbReference type="Pfam" id="PF13840"/>
    </source>
</evidence>
<comment type="caution">
    <text evidence="3">The sequence shown here is derived from an EMBL/GenBank/DDBJ whole genome shotgun (WGS) entry which is preliminary data.</text>
</comment>
<sequence>MTRSVSDLQDMLAELEPDLFDDHSWQFVISRDGAAPPGTFAAIKEAEGLTVILPSDRAGESGPRFARITLQVRSDLEATGLTASVASALADSGIACNVVAAFHHDYLFVPWQRRGEAIAILQRLCEAARR</sequence>
<dbReference type="Pfam" id="PF13840">
    <property type="entry name" value="ACT_7"/>
    <property type="match status" value="1"/>
</dbReference>
<protein>
    <submittedName>
        <fullName evidence="3">ACT domain-containing protein</fullName>
    </submittedName>
</protein>
<evidence type="ECO:0000313" key="3">
    <source>
        <dbReference type="EMBL" id="MBV7265048.1"/>
    </source>
</evidence>
<dbReference type="InterPro" id="IPR027795">
    <property type="entry name" value="CASTOR_ACT_dom"/>
</dbReference>
<evidence type="ECO:0000313" key="4">
    <source>
        <dbReference type="Proteomes" id="UP000699975"/>
    </source>
</evidence>